<feature type="region of interest" description="Disordered" evidence="1">
    <location>
        <begin position="156"/>
        <end position="190"/>
    </location>
</feature>
<dbReference type="EMBL" id="HBUE01105469">
    <property type="protein sequence ID" value="CAG6486935.1"/>
    <property type="molecule type" value="Transcribed_RNA"/>
</dbReference>
<organism evidence="2">
    <name type="scientific">Culex pipiens</name>
    <name type="common">House mosquito</name>
    <dbReference type="NCBI Taxonomy" id="7175"/>
    <lineage>
        <taxon>Eukaryota</taxon>
        <taxon>Metazoa</taxon>
        <taxon>Ecdysozoa</taxon>
        <taxon>Arthropoda</taxon>
        <taxon>Hexapoda</taxon>
        <taxon>Insecta</taxon>
        <taxon>Pterygota</taxon>
        <taxon>Neoptera</taxon>
        <taxon>Endopterygota</taxon>
        <taxon>Diptera</taxon>
        <taxon>Nematocera</taxon>
        <taxon>Culicoidea</taxon>
        <taxon>Culicidae</taxon>
        <taxon>Culicinae</taxon>
        <taxon>Culicini</taxon>
        <taxon>Culex</taxon>
        <taxon>Culex</taxon>
    </lineage>
</organism>
<reference evidence="2" key="1">
    <citation type="submission" date="2021-05" db="EMBL/GenBank/DDBJ databases">
        <authorList>
            <person name="Alioto T."/>
            <person name="Alioto T."/>
            <person name="Gomez Garrido J."/>
        </authorList>
    </citation>
    <scope>NUCLEOTIDE SEQUENCE</scope>
</reference>
<sequence length="208" mass="23950">MMKIWSSIGSRWSIRTRNNTPQSYPLAASTTTPSRSTTTTKSSGTTRRKPVPSERCLWCASVSSTTFTPIRAICTTNQLQLRLRVNRVRFPPGWWTFTPARTMAARSSAIRAPSKRLAGTNSWTGWPSCRSKRCRMRNCGRFSAPRRTTTTMRMRLSGGRRRGRKSPAEFRWQREPVPSARSERAKRRSRNERWVEQFLFFVPSKSPS</sequence>
<name>A0A8D8C4L0_CULPI</name>
<evidence type="ECO:0000313" key="2">
    <source>
        <dbReference type="EMBL" id="CAG6486935.1"/>
    </source>
</evidence>
<feature type="region of interest" description="Disordered" evidence="1">
    <location>
        <begin position="19"/>
        <end position="50"/>
    </location>
</feature>
<evidence type="ECO:0000256" key="1">
    <source>
        <dbReference type="SAM" id="MobiDB-lite"/>
    </source>
</evidence>
<feature type="compositionally biased region" description="Low complexity" evidence="1">
    <location>
        <begin position="29"/>
        <end position="45"/>
    </location>
</feature>
<proteinExistence type="predicted"/>
<dbReference type="AlphaFoldDB" id="A0A8D8C4L0"/>
<protein>
    <submittedName>
        <fullName evidence="2">(northern house mosquito) hypothetical protein</fullName>
    </submittedName>
</protein>
<accession>A0A8D8C4L0</accession>